<protein>
    <submittedName>
        <fullName evidence="1">Protease</fullName>
    </submittedName>
</protein>
<organism evidence="1 2">
    <name type="scientific">Sphingomonas oleivorans</name>
    <dbReference type="NCBI Taxonomy" id="1735121"/>
    <lineage>
        <taxon>Bacteria</taxon>
        <taxon>Pseudomonadati</taxon>
        <taxon>Pseudomonadota</taxon>
        <taxon>Alphaproteobacteria</taxon>
        <taxon>Sphingomonadales</taxon>
        <taxon>Sphingomonadaceae</taxon>
        <taxon>Sphingomonas</taxon>
    </lineage>
</organism>
<accession>A0A2T5FV61</accession>
<dbReference type="AlphaFoldDB" id="A0A2T5FV61"/>
<keyword evidence="1" id="KW-0378">Hydrolase</keyword>
<feature type="non-terminal residue" evidence="1">
    <location>
        <position position="1"/>
    </location>
</feature>
<dbReference type="GO" id="GO:0006508">
    <property type="term" value="P:proteolysis"/>
    <property type="evidence" value="ECO:0007669"/>
    <property type="project" value="UniProtKB-KW"/>
</dbReference>
<name>A0A2T5FV61_9SPHN</name>
<comment type="caution">
    <text evidence="1">The sequence shown here is derived from an EMBL/GenBank/DDBJ whole genome shotgun (WGS) entry which is preliminary data.</text>
</comment>
<keyword evidence="1" id="KW-0645">Protease</keyword>
<dbReference type="EMBL" id="NWBU01000015">
    <property type="protein sequence ID" value="PTQ08607.1"/>
    <property type="molecule type" value="Genomic_DNA"/>
</dbReference>
<dbReference type="Proteomes" id="UP000244162">
    <property type="component" value="Unassembled WGS sequence"/>
</dbReference>
<dbReference type="GO" id="GO:0008233">
    <property type="term" value="F:peptidase activity"/>
    <property type="evidence" value="ECO:0007669"/>
    <property type="project" value="UniProtKB-KW"/>
</dbReference>
<evidence type="ECO:0000313" key="1">
    <source>
        <dbReference type="EMBL" id="PTQ08607.1"/>
    </source>
</evidence>
<gene>
    <name evidence="1" type="ORF">CLG96_15590</name>
</gene>
<proteinExistence type="predicted"/>
<sequence>ANSTASGNQAFSFIGSSAFSAAGQVRFDTATPGVTGIFADINGDKVADLHIQIDTSVTLSAASFVL</sequence>
<keyword evidence="2" id="KW-1185">Reference proteome</keyword>
<evidence type="ECO:0000313" key="2">
    <source>
        <dbReference type="Proteomes" id="UP000244162"/>
    </source>
</evidence>
<reference evidence="1 2" key="1">
    <citation type="submission" date="2017-09" db="EMBL/GenBank/DDBJ databases">
        <title>Sphingomonas panjinensis sp.nov., isolated from oil-contaminated soil.</title>
        <authorList>
            <person name="Wang L."/>
            <person name="Chen L."/>
        </authorList>
    </citation>
    <scope>NUCLEOTIDE SEQUENCE [LARGE SCALE GENOMIC DNA]</scope>
    <source>
        <strain evidence="1 2">FW-11</strain>
    </source>
</reference>